<reference evidence="2 3" key="1">
    <citation type="submission" date="2020-08" db="EMBL/GenBank/DDBJ databases">
        <title>Novel species isolated from subtropical streams in China.</title>
        <authorList>
            <person name="Lu H."/>
        </authorList>
    </citation>
    <scope>NUCLEOTIDE SEQUENCE [LARGE SCALE GENOMIC DNA]</scope>
    <source>
        <strain evidence="2 3">KACC 16656</strain>
    </source>
</reference>
<sequence>MLATVVTAIATIYLFASLVVLAPKKAGYSHIKHTISEIGEIGAHNQRFVAFGLFLPVGISLLIVAYIINTAAPAAATLALCIAIGYIGAAVFPCDAGAPLYGTVSHTLHFFAGAVEYIGGGIALMRLAESLGEPFETAGYIVIGVAIALSFPHPVRGLIQRIAEICLFGGLALAAWQVGGAV</sequence>
<organism evidence="2 3">
    <name type="scientific">Undibacterium seohonense</name>
    <dbReference type="NCBI Taxonomy" id="1344950"/>
    <lineage>
        <taxon>Bacteria</taxon>
        <taxon>Pseudomonadati</taxon>
        <taxon>Pseudomonadota</taxon>
        <taxon>Betaproteobacteria</taxon>
        <taxon>Burkholderiales</taxon>
        <taxon>Oxalobacteraceae</taxon>
        <taxon>Undibacterium</taxon>
    </lineage>
</organism>
<feature type="transmembrane region" description="Helical" evidence="1">
    <location>
        <begin position="106"/>
        <end position="125"/>
    </location>
</feature>
<keyword evidence="3" id="KW-1185">Reference proteome</keyword>
<feature type="transmembrane region" description="Helical" evidence="1">
    <location>
        <begin position="137"/>
        <end position="155"/>
    </location>
</feature>
<feature type="transmembrane region" description="Helical" evidence="1">
    <location>
        <begin position="6"/>
        <end position="23"/>
    </location>
</feature>
<dbReference type="EMBL" id="JACOFW010000002">
    <property type="protein sequence ID" value="MBC3806210.1"/>
    <property type="molecule type" value="Genomic_DNA"/>
</dbReference>
<accession>A0ABR6WZS6</accession>
<evidence type="ECO:0000256" key="1">
    <source>
        <dbReference type="SAM" id="Phobius"/>
    </source>
</evidence>
<feature type="transmembrane region" description="Helical" evidence="1">
    <location>
        <begin position="74"/>
        <end position="94"/>
    </location>
</feature>
<evidence type="ECO:0000313" key="2">
    <source>
        <dbReference type="EMBL" id="MBC3806210.1"/>
    </source>
</evidence>
<dbReference type="InterPro" id="IPR009339">
    <property type="entry name" value="DUF998"/>
</dbReference>
<name>A0ABR6WZS6_9BURK</name>
<keyword evidence="1" id="KW-0812">Transmembrane</keyword>
<dbReference type="Proteomes" id="UP000648257">
    <property type="component" value="Unassembled WGS sequence"/>
</dbReference>
<proteinExistence type="predicted"/>
<dbReference type="RefSeq" id="WP_186921105.1">
    <property type="nucleotide sequence ID" value="NZ_JACOFW010000002.1"/>
</dbReference>
<gene>
    <name evidence="2" type="ORF">H8K52_02475</name>
</gene>
<comment type="caution">
    <text evidence="2">The sequence shown here is derived from an EMBL/GenBank/DDBJ whole genome shotgun (WGS) entry which is preliminary data.</text>
</comment>
<keyword evidence="1" id="KW-0472">Membrane</keyword>
<keyword evidence="1" id="KW-1133">Transmembrane helix</keyword>
<evidence type="ECO:0000313" key="3">
    <source>
        <dbReference type="Proteomes" id="UP000648257"/>
    </source>
</evidence>
<feature type="transmembrane region" description="Helical" evidence="1">
    <location>
        <begin position="48"/>
        <end position="68"/>
    </location>
</feature>
<protein>
    <submittedName>
        <fullName evidence="2">DUF998 domain-containing protein</fullName>
    </submittedName>
</protein>
<dbReference type="Pfam" id="PF06197">
    <property type="entry name" value="DUF998"/>
    <property type="match status" value="1"/>
</dbReference>